<evidence type="ECO:0000313" key="2">
    <source>
        <dbReference type="EMBL" id="CUQ81752.1"/>
    </source>
</evidence>
<evidence type="ECO:0000313" key="3">
    <source>
        <dbReference type="Proteomes" id="UP000095780"/>
    </source>
</evidence>
<name>A0A174Z6Z4_9FIRM</name>
<accession>A0A174Z6Z4</accession>
<keyword evidence="1" id="KW-0175">Coiled coil</keyword>
<dbReference type="RefSeq" id="WP_022099147.1">
    <property type="nucleotide sequence ID" value="NZ_CABIXW010000002.1"/>
</dbReference>
<proteinExistence type="predicted"/>
<feature type="coiled-coil region" evidence="1">
    <location>
        <begin position="11"/>
        <end position="38"/>
    </location>
</feature>
<protein>
    <submittedName>
        <fullName evidence="2">Uncharacterized protein</fullName>
    </submittedName>
</protein>
<gene>
    <name evidence="2" type="ORF">ERS852492_00847</name>
</gene>
<organism evidence="2 3">
    <name type="scientific">Lachnospira eligens</name>
    <dbReference type="NCBI Taxonomy" id="39485"/>
    <lineage>
        <taxon>Bacteria</taxon>
        <taxon>Bacillati</taxon>
        <taxon>Bacillota</taxon>
        <taxon>Clostridia</taxon>
        <taxon>Lachnospirales</taxon>
        <taxon>Lachnospiraceae</taxon>
        <taxon>Lachnospira</taxon>
    </lineage>
</organism>
<dbReference type="AlphaFoldDB" id="A0A174Z6Z4"/>
<sequence>MFSEALRILDRNMAELMVDRMKDEIVDLKEQNDELLEEQR</sequence>
<evidence type="ECO:0000256" key="1">
    <source>
        <dbReference type="SAM" id="Coils"/>
    </source>
</evidence>
<reference evidence="2 3" key="1">
    <citation type="submission" date="2015-09" db="EMBL/GenBank/DDBJ databases">
        <authorList>
            <consortium name="Pathogen Informatics"/>
        </authorList>
    </citation>
    <scope>NUCLEOTIDE SEQUENCE [LARGE SCALE GENOMIC DNA]</scope>
    <source>
        <strain evidence="2 3">2789STDY5834878</strain>
    </source>
</reference>
<dbReference type="Proteomes" id="UP000095780">
    <property type="component" value="Unassembled WGS sequence"/>
</dbReference>
<dbReference type="EMBL" id="CZBV01000002">
    <property type="protein sequence ID" value="CUQ81752.1"/>
    <property type="molecule type" value="Genomic_DNA"/>
</dbReference>